<accession>A0A9P3PQE1</accession>
<dbReference type="Pfam" id="PF01185">
    <property type="entry name" value="Hydrophobin"/>
    <property type="match status" value="1"/>
</dbReference>
<gene>
    <name evidence="9" type="ORF">LshimejAT787_0701540</name>
</gene>
<comment type="subcellular location">
    <subcellularLocation>
        <location evidence="1 7">Secreted</location>
        <location evidence="1 7">Cell wall</location>
    </subcellularLocation>
</comment>
<name>A0A9P3PQE1_LYOSH</name>
<comment type="caution">
    <text evidence="9">The sequence shown here is derived from an EMBL/GenBank/DDBJ whole genome shotgun (WGS) entry which is preliminary data.</text>
</comment>
<dbReference type="AlphaFoldDB" id="A0A9P3PQE1"/>
<keyword evidence="6 7" id="KW-1015">Disulfide bond</keyword>
<protein>
    <recommendedName>
        <fullName evidence="7">Hydrophobin</fullName>
    </recommendedName>
</protein>
<dbReference type="InterPro" id="IPR019778">
    <property type="entry name" value="Class_I_Hydrophobin_CS"/>
</dbReference>
<dbReference type="InterPro" id="IPR001338">
    <property type="entry name" value="Class_I_Hydrophobin"/>
</dbReference>
<organism evidence="9 10">
    <name type="scientific">Lyophyllum shimeji</name>
    <name type="common">Hon-shimeji</name>
    <name type="synonym">Tricholoma shimeji</name>
    <dbReference type="NCBI Taxonomy" id="47721"/>
    <lineage>
        <taxon>Eukaryota</taxon>
        <taxon>Fungi</taxon>
        <taxon>Dikarya</taxon>
        <taxon>Basidiomycota</taxon>
        <taxon>Agaricomycotina</taxon>
        <taxon>Agaricomycetes</taxon>
        <taxon>Agaricomycetidae</taxon>
        <taxon>Agaricales</taxon>
        <taxon>Tricholomatineae</taxon>
        <taxon>Lyophyllaceae</taxon>
        <taxon>Lyophyllum</taxon>
    </lineage>
</organism>
<evidence type="ECO:0000256" key="1">
    <source>
        <dbReference type="ARBA" id="ARBA00004191"/>
    </source>
</evidence>
<reference evidence="9" key="1">
    <citation type="submission" date="2022-07" db="EMBL/GenBank/DDBJ databases">
        <title>The genome of Lyophyllum shimeji provides insight into the initial evolution of ectomycorrhizal fungal genome.</title>
        <authorList>
            <person name="Kobayashi Y."/>
            <person name="Shibata T."/>
            <person name="Hirakawa H."/>
            <person name="Shigenobu S."/>
            <person name="Nishiyama T."/>
            <person name="Yamada A."/>
            <person name="Hasebe M."/>
            <person name="Kawaguchi M."/>
        </authorList>
    </citation>
    <scope>NUCLEOTIDE SEQUENCE</scope>
    <source>
        <strain evidence="9">AT787</strain>
    </source>
</reference>
<evidence type="ECO:0000256" key="5">
    <source>
        <dbReference type="ARBA" id="ARBA00022729"/>
    </source>
</evidence>
<evidence type="ECO:0000256" key="8">
    <source>
        <dbReference type="SAM" id="MobiDB-lite"/>
    </source>
</evidence>
<dbReference type="SMR" id="A0A9P3PQE1"/>
<dbReference type="CDD" id="cd23507">
    <property type="entry name" value="hydrophobin_I"/>
    <property type="match status" value="1"/>
</dbReference>
<dbReference type="EMBL" id="BRPK01000007">
    <property type="protein sequence ID" value="GLB39644.1"/>
    <property type="molecule type" value="Genomic_DNA"/>
</dbReference>
<evidence type="ECO:0000256" key="4">
    <source>
        <dbReference type="ARBA" id="ARBA00022525"/>
    </source>
</evidence>
<evidence type="ECO:0000256" key="7">
    <source>
        <dbReference type="RuleBase" id="RU365009"/>
    </source>
</evidence>
<dbReference type="OrthoDB" id="4225815at2759"/>
<evidence type="ECO:0000256" key="3">
    <source>
        <dbReference type="ARBA" id="ARBA00022512"/>
    </source>
</evidence>
<dbReference type="GO" id="GO:0009277">
    <property type="term" value="C:fungal-type cell wall"/>
    <property type="evidence" value="ECO:0007669"/>
    <property type="project" value="InterPro"/>
</dbReference>
<keyword evidence="5 7" id="KW-0732">Signal</keyword>
<keyword evidence="3 7" id="KW-0134">Cell wall</keyword>
<keyword evidence="10" id="KW-1185">Reference proteome</keyword>
<feature type="region of interest" description="Disordered" evidence="8">
    <location>
        <begin position="30"/>
        <end position="58"/>
    </location>
</feature>
<evidence type="ECO:0000256" key="6">
    <source>
        <dbReference type="ARBA" id="ARBA00023157"/>
    </source>
</evidence>
<feature type="signal peptide" evidence="7">
    <location>
        <begin position="1"/>
        <end position="21"/>
    </location>
</feature>
<evidence type="ECO:0000313" key="9">
    <source>
        <dbReference type="EMBL" id="GLB39644.1"/>
    </source>
</evidence>
<keyword evidence="4 7" id="KW-0964">Secreted</keyword>
<dbReference type="Proteomes" id="UP001063166">
    <property type="component" value="Unassembled WGS sequence"/>
</dbReference>
<evidence type="ECO:0000256" key="2">
    <source>
        <dbReference type="ARBA" id="ARBA00010446"/>
    </source>
</evidence>
<dbReference type="SMART" id="SM00075">
    <property type="entry name" value="HYDRO"/>
    <property type="match status" value="1"/>
</dbReference>
<dbReference type="GO" id="GO:0005199">
    <property type="term" value="F:structural constituent of cell wall"/>
    <property type="evidence" value="ECO:0007669"/>
    <property type="project" value="InterPro"/>
</dbReference>
<comment type="similarity">
    <text evidence="2 7">Belongs to the fungal hydrophobin family.</text>
</comment>
<sequence length="141" mass="13886">MKFSTAFAVVAAALSLGVVNAETNAERLSRGLPPLPPVRRATPVGAARRGTPSGTPGGQCNTGPVQCCNSVTHSSDPVASLLLGLLGVAGLGSNVLVGITCSPLSVIGAGGNSCTSQPVCCSNNSFNGIIALGCSPINLNL</sequence>
<dbReference type="PROSITE" id="PS00956">
    <property type="entry name" value="HYDROPHOBIN"/>
    <property type="match status" value="1"/>
</dbReference>
<proteinExistence type="inferred from homology"/>
<evidence type="ECO:0000313" key="10">
    <source>
        <dbReference type="Proteomes" id="UP001063166"/>
    </source>
</evidence>
<feature type="chain" id="PRO_5040536769" description="Hydrophobin" evidence="7">
    <location>
        <begin position="22"/>
        <end position="141"/>
    </location>
</feature>